<keyword evidence="1" id="KW-0472">Membrane</keyword>
<dbReference type="EMBL" id="GGEC01080049">
    <property type="protein sequence ID" value="MBX60533.1"/>
    <property type="molecule type" value="Transcribed_RNA"/>
</dbReference>
<name>A0A2P2Q0R1_RHIMU</name>
<protein>
    <submittedName>
        <fullName evidence="2">Uncharacterized protein</fullName>
    </submittedName>
</protein>
<evidence type="ECO:0000256" key="1">
    <source>
        <dbReference type="SAM" id="Phobius"/>
    </source>
</evidence>
<organism evidence="2">
    <name type="scientific">Rhizophora mucronata</name>
    <name type="common">Asiatic mangrove</name>
    <dbReference type="NCBI Taxonomy" id="61149"/>
    <lineage>
        <taxon>Eukaryota</taxon>
        <taxon>Viridiplantae</taxon>
        <taxon>Streptophyta</taxon>
        <taxon>Embryophyta</taxon>
        <taxon>Tracheophyta</taxon>
        <taxon>Spermatophyta</taxon>
        <taxon>Magnoliopsida</taxon>
        <taxon>eudicotyledons</taxon>
        <taxon>Gunneridae</taxon>
        <taxon>Pentapetalae</taxon>
        <taxon>rosids</taxon>
        <taxon>fabids</taxon>
        <taxon>Malpighiales</taxon>
        <taxon>Rhizophoraceae</taxon>
        <taxon>Rhizophora</taxon>
    </lineage>
</organism>
<proteinExistence type="predicted"/>
<keyword evidence="1" id="KW-0812">Transmembrane</keyword>
<evidence type="ECO:0000313" key="2">
    <source>
        <dbReference type="EMBL" id="MBX60533.1"/>
    </source>
</evidence>
<feature type="transmembrane region" description="Helical" evidence="1">
    <location>
        <begin position="20"/>
        <end position="37"/>
    </location>
</feature>
<dbReference type="AlphaFoldDB" id="A0A2P2Q0R1"/>
<keyword evidence="1" id="KW-1133">Transmembrane helix</keyword>
<accession>A0A2P2Q0R1</accession>
<reference evidence="2" key="1">
    <citation type="submission" date="2018-02" db="EMBL/GenBank/DDBJ databases">
        <title>Rhizophora mucronata_Transcriptome.</title>
        <authorList>
            <person name="Meera S.P."/>
            <person name="Sreeshan A."/>
            <person name="Augustine A."/>
        </authorList>
    </citation>
    <scope>NUCLEOTIDE SEQUENCE</scope>
    <source>
        <tissue evidence="2">Leaf</tissue>
    </source>
</reference>
<sequence>MILLSNPLNSTSVSSNLQELATPTWVFFFFLSLYTSSSQPNIRTRKK</sequence>